<sequence>MCPVTDPSANLSSIAEATDDFPAQAKKLNWTLPLAKDTHQTYIDHDCTMDSQGYPILPNRSTKFVLQPGDKFENFGNPPCPGSAGACKGKVQWKKCETSMRVDYENPPAENAPEGKLTGWALMRHDGFHNHPWPVPKKLDTVSMHALAAVVLKNPKAGALQLKMGTPNTDPNGAIPQQPFESVVDIHPALLNTDRVRHYRREILRNSNMLPGKQGGGMGDKFIHDMFDWEEKGLNIVSASLRKGQEHFTFQTDWMARRLLDRCEEGNKLYSGGLLSDVTYRFFDTGYLLTTSMYCQTIQRWIPVQLSWIRGLSAKYYEMHFSVLFRQFLDPSISESEREAITLSVLDFSAAQRSGYIAAYVNVFKKATTKTAADQLKGCQEHFRQSVTRIKRNRLVIMADEVVS</sequence>
<protein>
    <recommendedName>
        <fullName evidence="3">GCM domain-containing protein</fullName>
    </recommendedName>
</protein>
<dbReference type="AlphaFoldDB" id="A0A0L0VCN7"/>
<organism evidence="1 2">
    <name type="scientific">Puccinia striiformis f. sp. tritici PST-78</name>
    <dbReference type="NCBI Taxonomy" id="1165861"/>
    <lineage>
        <taxon>Eukaryota</taxon>
        <taxon>Fungi</taxon>
        <taxon>Dikarya</taxon>
        <taxon>Basidiomycota</taxon>
        <taxon>Pucciniomycotina</taxon>
        <taxon>Pucciniomycetes</taxon>
        <taxon>Pucciniales</taxon>
        <taxon>Pucciniaceae</taxon>
        <taxon>Puccinia</taxon>
    </lineage>
</organism>
<proteinExistence type="predicted"/>
<gene>
    <name evidence="1" type="ORF">PSTG_09765</name>
</gene>
<keyword evidence="2" id="KW-1185">Reference proteome</keyword>
<dbReference type="EMBL" id="AJIL01000074">
    <property type="protein sequence ID" value="KNE97030.1"/>
    <property type="molecule type" value="Genomic_DNA"/>
</dbReference>
<evidence type="ECO:0000313" key="1">
    <source>
        <dbReference type="EMBL" id="KNE97030.1"/>
    </source>
</evidence>
<comment type="caution">
    <text evidence="1">The sequence shown here is derived from an EMBL/GenBank/DDBJ whole genome shotgun (WGS) entry which is preliminary data.</text>
</comment>
<accession>A0A0L0VCN7</accession>
<evidence type="ECO:0000313" key="2">
    <source>
        <dbReference type="Proteomes" id="UP000054564"/>
    </source>
</evidence>
<name>A0A0L0VCN7_9BASI</name>
<reference evidence="2" key="1">
    <citation type="submission" date="2014-03" db="EMBL/GenBank/DDBJ databases">
        <title>The Genome Sequence of Puccinia striiformis f. sp. tritici PST-78.</title>
        <authorList>
            <consortium name="The Broad Institute Genome Sequencing Platform"/>
            <person name="Cuomo C."/>
            <person name="Hulbert S."/>
            <person name="Chen X."/>
            <person name="Walker B."/>
            <person name="Young S.K."/>
            <person name="Zeng Q."/>
            <person name="Gargeya S."/>
            <person name="Fitzgerald M."/>
            <person name="Haas B."/>
            <person name="Abouelleil A."/>
            <person name="Alvarado L."/>
            <person name="Arachchi H.M."/>
            <person name="Berlin A.M."/>
            <person name="Chapman S.B."/>
            <person name="Goldberg J."/>
            <person name="Griggs A."/>
            <person name="Gujja S."/>
            <person name="Hansen M."/>
            <person name="Howarth C."/>
            <person name="Imamovic A."/>
            <person name="Larimer J."/>
            <person name="McCowan C."/>
            <person name="Montmayeur A."/>
            <person name="Murphy C."/>
            <person name="Neiman D."/>
            <person name="Pearson M."/>
            <person name="Priest M."/>
            <person name="Roberts A."/>
            <person name="Saif S."/>
            <person name="Shea T."/>
            <person name="Sisk P."/>
            <person name="Sykes S."/>
            <person name="Wortman J."/>
            <person name="Nusbaum C."/>
            <person name="Birren B."/>
        </authorList>
    </citation>
    <scope>NUCLEOTIDE SEQUENCE [LARGE SCALE GENOMIC DNA]</scope>
    <source>
        <strain evidence="2">race PST-78</strain>
    </source>
</reference>
<dbReference type="Proteomes" id="UP000054564">
    <property type="component" value="Unassembled WGS sequence"/>
</dbReference>
<evidence type="ECO:0008006" key="3">
    <source>
        <dbReference type="Google" id="ProtNLM"/>
    </source>
</evidence>